<dbReference type="PANTHER" id="PTHR43520:SF8">
    <property type="entry name" value="P-TYPE CU(+) TRANSPORTER"/>
    <property type="match status" value="1"/>
</dbReference>
<evidence type="ECO:0000256" key="3">
    <source>
        <dbReference type="ARBA" id="ARBA00022692"/>
    </source>
</evidence>
<feature type="transmembrane region" description="Helical" evidence="12">
    <location>
        <begin position="679"/>
        <end position="701"/>
    </location>
</feature>
<feature type="transmembrane region" description="Helical" evidence="12">
    <location>
        <begin position="344"/>
        <end position="366"/>
    </location>
</feature>
<evidence type="ECO:0000256" key="6">
    <source>
        <dbReference type="ARBA" id="ARBA00022840"/>
    </source>
</evidence>
<dbReference type="PRINTS" id="PR00943">
    <property type="entry name" value="CUATPASE"/>
</dbReference>
<dbReference type="GO" id="GO:0055070">
    <property type="term" value="P:copper ion homeostasis"/>
    <property type="evidence" value="ECO:0007669"/>
    <property type="project" value="TreeGrafter"/>
</dbReference>
<dbReference type="InterPro" id="IPR023298">
    <property type="entry name" value="ATPase_P-typ_TM_dom_sf"/>
</dbReference>
<name>A0A0G3WFX7_9BACT</name>
<keyword evidence="6 12" id="KW-0067">ATP-binding</keyword>
<keyword evidence="3 12" id="KW-0812">Transmembrane</keyword>
<dbReference type="GO" id="GO:0005507">
    <property type="term" value="F:copper ion binding"/>
    <property type="evidence" value="ECO:0007669"/>
    <property type="project" value="TreeGrafter"/>
</dbReference>
<dbReference type="GO" id="GO:0012505">
    <property type="term" value="C:endomembrane system"/>
    <property type="evidence" value="ECO:0007669"/>
    <property type="project" value="UniProtKB-SubCell"/>
</dbReference>
<dbReference type="InterPro" id="IPR044492">
    <property type="entry name" value="P_typ_ATPase_HD_dom"/>
</dbReference>
<dbReference type="InterPro" id="IPR023214">
    <property type="entry name" value="HAD_sf"/>
</dbReference>
<feature type="transmembrane region" description="Helical" evidence="12">
    <location>
        <begin position="123"/>
        <end position="140"/>
    </location>
</feature>
<dbReference type="FunFam" id="2.70.150.10:FF:000002">
    <property type="entry name" value="Copper-transporting ATPase 1, putative"/>
    <property type="match status" value="1"/>
</dbReference>
<dbReference type="InterPro" id="IPR006121">
    <property type="entry name" value="HMA_dom"/>
</dbReference>
<dbReference type="Gene3D" id="3.30.70.100">
    <property type="match status" value="1"/>
</dbReference>
<keyword evidence="5 12" id="KW-0547">Nucleotide-binding</keyword>
<dbReference type="CDD" id="cd00371">
    <property type="entry name" value="HMA"/>
    <property type="match status" value="1"/>
</dbReference>
<dbReference type="InterPro" id="IPR059000">
    <property type="entry name" value="ATPase_P-type_domA"/>
</dbReference>
<dbReference type="KEGG" id="epo:Epro_0142"/>
<protein>
    <recommendedName>
        <fullName evidence="10">P-type Cu(2+) transporter</fullName>
        <ecNumber evidence="10">7.2.2.9</ecNumber>
    </recommendedName>
</protein>
<dbReference type="PRINTS" id="PR00119">
    <property type="entry name" value="CATATPASE"/>
</dbReference>
<dbReference type="InterPro" id="IPR027256">
    <property type="entry name" value="P-typ_ATPase_IB"/>
</dbReference>
<dbReference type="Pfam" id="PF00403">
    <property type="entry name" value="HMA"/>
    <property type="match status" value="1"/>
</dbReference>
<keyword evidence="9 12" id="KW-0472">Membrane</keyword>
<dbReference type="NCBIfam" id="TIGR01525">
    <property type="entry name" value="ATPase-IB_hvy"/>
    <property type="match status" value="1"/>
</dbReference>
<dbReference type="AlphaFoldDB" id="A0A0G3WFX7"/>
<comment type="subcellular location">
    <subcellularLocation>
        <location evidence="12">Cell membrane</location>
    </subcellularLocation>
    <subcellularLocation>
        <location evidence="1">Endomembrane system</location>
        <topology evidence="1">Multi-pass membrane protein</topology>
    </subcellularLocation>
</comment>
<evidence type="ECO:0000313" key="15">
    <source>
        <dbReference type="Proteomes" id="UP000035337"/>
    </source>
</evidence>
<dbReference type="PANTHER" id="PTHR43520">
    <property type="entry name" value="ATP7, ISOFORM B"/>
    <property type="match status" value="1"/>
</dbReference>
<dbReference type="NCBIfam" id="TIGR01512">
    <property type="entry name" value="ATPase-IB2_Cd"/>
    <property type="match status" value="1"/>
</dbReference>
<dbReference type="Pfam" id="PF00702">
    <property type="entry name" value="Hydrolase"/>
    <property type="match status" value="1"/>
</dbReference>
<evidence type="ECO:0000256" key="8">
    <source>
        <dbReference type="ARBA" id="ARBA00022989"/>
    </source>
</evidence>
<evidence type="ECO:0000256" key="10">
    <source>
        <dbReference type="ARBA" id="ARBA00038904"/>
    </source>
</evidence>
<sequence>MKEKYNITGMNCAVCSGHVQKAVSKLIGVKNAKVNLLQNSMSVEYDESKTGKEIIIQAVKKAGYGASLQAYVSQANTVELAETEKTKKQLVWSVIFLIPLLYLSMGHMVGLPELNLLSSHHNFLYFALAQFLLALIIVFINRNYFQRGFKSLINLNPTMDSLIAIGSSAAVIYGIYSIVKIFADNAAAHFDLYFESAGTILTFITIGKFFEARSKVKTNDAVKSLIKLAPKTALLDKGGKVIEIAAEDISVGDILIVKSGSAVPADGVITEGSAFIDESSISGESVPVEKIKSGKVTGATIVKSGYFKMKVLRIGKDTVLSQIIKLVEEAGSSKADIARLADKVSAVFVPVVIVIALAAFAAWLIIGAGIEFAVSIGIAVLVISCPCALGLATPTAIMVSMGVGAKRGILFKNAQSLETARLINAVILDKTGTLTDGKLTVSGIYPYEKTSAKKLLSVAASVESLSEHPLANAVMRKVAKLKISYAKARKFFQIPGRGVKAVVGGKTVLAGNAAFMKDEKIKFKNAADVKGTSLFFAENKVFLGVITFSDSVKRESANAVKKLKSLGLDVVLLTGDNKYSANAAAKQAGIDKVIYGVLPADKEKYVRSLQAENKKVAMVGDGVNDAPALTAADLSIAIGAGTDIAIDSAQVVLIKNDLNDVAAVITLSKATVKNIKQNLFWSFFYNACGIPLATGVFYGVLGWKLNPMFAAAAMSLSSIFVVTNALRLRFFKS</sequence>
<evidence type="ECO:0000313" key="14">
    <source>
        <dbReference type="EMBL" id="AKL97521.1"/>
    </source>
</evidence>
<dbReference type="InterPro" id="IPR001757">
    <property type="entry name" value="P_typ_ATPase"/>
</dbReference>
<dbReference type="SUPFAM" id="SSF81665">
    <property type="entry name" value="Calcium ATPase, transmembrane domain M"/>
    <property type="match status" value="1"/>
</dbReference>
<organism evidence="14 15">
    <name type="scientific">Endomicrobium proavitum</name>
    <dbReference type="NCBI Taxonomy" id="1408281"/>
    <lineage>
        <taxon>Bacteria</taxon>
        <taxon>Pseudomonadati</taxon>
        <taxon>Elusimicrobiota</taxon>
        <taxon>Endomicrobiia</taxon>
        <taxon>Endomicrobiales</taxon>
        <taxon>Endomicrobiaceae</taxon>
        <taxon>Endomicrobium</taxon>
    </lineage>
</organism>
<dbReference type="Proteomes" id="UP000035337">
    <property type="component" value="Chromosome"/>
</dbReference>
<dbReference type="NCBIfam" id="TIGR01511">
    <property type="entry name" value="ATPase-IB1_Cu"/>
    <property type="match status" value="1"/>
</dbReference>
<feature type="transmembrane region" description="Helical" evidence="12">
    <location>
        <begin position="161"/>
        <end position="179"/>
    </location>
</feature>
<dbReference type="EC" id="7.2.2.9" evidence="10"/>
<dbReference type="STRING" id="1408281.Epro_0142"/>
<keyword evidence="7" id="KW-1278">Translocase</keyword>
<dbReference type="SFLD" id="SFLDS00003">
    <property type="entry name" value="Haloacid_Dehalogenase"/>
    <property type="match status" value="1"/>
</dbReference>
<evidence type="ECO:0000256" key="9">
    <source>
        <dbReference type="ARBA" id="ARBA00023136"/>
    </source>
</evidence>
<feature type="domain" description="HMA" evidence="13">
    <location>
        <begin position="1"/>
        <end position="67"/>
    </location>
</feature>
<dbReference type="SFLD" id="SFLDG00002">
    <property type="entry name" value="C1.7:_P-type_atpase_like"/>
    <property type="match status" value="1"/>
</dbReference>
<dbReference type="SFLD" id="SFLDF00027">
    <property type="entry name" value="p-type_atpase"/>
    <property type="match status" value="1"/>
</dbReference>
<accession>A0A0G3WFX7</accession>
<dbReference type="RefSeq" id="WP_193352839.1">
    <property type="nucleotide sequence ID" value="NZ_CP009498.1"/>
</dbReference>
<feature type="transmembrane region" description="Helical" evidence="12">
    <location>
        <begin position="707"/>
        <end position="726"/>
    </location>
</feature>
<dbReference type="Gene3D" id="3.40.1110.10">
    <property type="entry name" value="Calcium-transporting ATPase, cytoplasmic domain N"/>
    <property type="match status" value="1"/>
</dbReference>
<keyword evidence="4 12" id="KW-0479">Metal-binding</keyword>
<dbReference type="Gene3D" id="3.40.50.1000">
    <property type="entry name" value="HAD superfamily/HAD-like"/>
    <property type="match status" value="1"/>
</dbReference>
<dbReference type="PROSITE" id="PS00154">
    <property type="entry name" value="ATPASE_E1_E2"/>
    <property type="match status" value="1"/>
</dbReference>
<feature type="transmembrane region" description="Helical" evidence="12">
    <location>
        <begin position="372"/>
        <end position="392"/>
    </location>
</feature>
<keyword evidence="8 12" id="KW-1133">Transmembrane helix</keyword>
<comment type="similarity">
    <text evidence="2 12">Belongs to the cation transport ATPase (P-type) (TC 3.A.3) family. Type IB subfamily.</text>
</comment>
<dbReference type="GO" id="GO:0005524">
    <property type="term" value="F:ATP binding"/>
    <property type="evidence" value="ECO:0007669"/>
    <property type="project" value="UniProtKB-UniRule"/>
</dbReference>
<keyword evidence="12" id="KW-1003">Cell membrane</keyword>
<keyword evidence="15" id="KW-1185">Reference proteome</keyword>
<gene>
    <name evidence="14" type="primary">copA</name>
    <name evidence="14" type="ORF">Epro_0142</name>
</gene>
<dbReference type="InterPro" id="IPR036163">
    <property type="entry name" value="HMA_dom_sf"/>
</dbReference>
<evidence type="ECO:0000256" key="12">
    <source>
        <dbReference type="RuleBase" id="RU362081"/>
    </source>
</evidence>
<dbReference type="GO" id="GO:0005886">
    <property type="term" value="C:plasma membrane"/>
    <property type="evidence" value="ECO:0007669"/>
    <property type="project" value="UniProtKB-SubCell"/>
</dbReference>
<evidence type="ECO:0000256" key="7">
    <source>
        <dbReference type="ARBA" id="ARBA00022967"/>
    </source>
</evidence>
<dbReference type="FunFam" id="3.30.70.100:FF:000005">
    <property type="entry name" value="Copper-exporting P-type ATPase A"/>
    <property type="match status" value="1"/>
</dbReference>
<dbReference type="Pfam" id="PF00122">
    <property type="entry name" value="E1-E2_ATPase"/>
    <property type="match status" value="1"/>
</dbReference>
<dbReference type="PATRIC" id="fig|1408281.3.peg.145"/>
<dbReference type="InterPro" id="IPR023299">
    <property type="entry name" value="ATPase_P-typ_cyto_dom_N"/>
</dbReference>
<dbReference type="SUPFAM" id="SSF81653">
    <property type="entry name" value="Calcium ATPase, transduction domain A"/>
    <property type="match status" value="1"/>
</dbReference>
<dbReference type="SUPFAM" id="SSF55008">
    <property type="entry name" value="HMA, heavy metal-associated domain"/>
    <property type="match status" value="1"/>
</dbReference>
<dbReference type="CDD" id="cd02094">
    <property type="entry name" value="P-type_ATPase_Cu-like"/>
    <property type="match status" value="1"/>
</dbReference>
<evidence type="ECO:0000256" key="1">
    <source>
        <dbReference type="ARBA" id="ARBA00004127"/>
    </source>
</evidence>
<evidence type="ECO:0000256" key="4">
    <source>
        <dbReference type="ARBA" id="ARBA00022723"/>
    </source>
</evidence>
<dbReference type="PROSITE" id="PS50846">
    <property type="entry name" value="HMA_2"/>
    <property type="match status" value="1"/>
</dbReference>
<dbReference type="InterPro" id="IPR008250">
    <property type="entry name" value="ATPase_P-typ_transduc_dom_A_sf"/>
</dbReference>
<comment type="catalytic activity">
    <reaction evidence="11">
        <text>Cu(2+)(in) + ATP + H2O = Cu(2+)(out) + ADP + phosphate + H(+)</text>
        <dbReference type="Rhea" id="RHEA:10376"/>
        <dbReference type="ChEBI" id="CHEBI:15377"/>
        <dbReference type="ChEBI" id="CHEBI:15378"/>
        <dbReference type="ChEBI" id="CHEBI:29036"/>
        <dbReference type="ChEBI" id="CHEBI:30616"/>
        <dbReference type="ChEBI" id="CHEBI:43474"/>
        <dbReference type="ChEBI" id="CHEBI:456216"/>
        <dbReference type="EC" id="7.2.2.9"/>
    </reaction>
</comment>
<dbReference type="GO" id="GO:0043682">
    <property type="term" value="F:P-type divalent copper transporter activity"/>
    <property type="evidence" value="ECO:0007669"/>
    <property type="project" value="UniProtKB-EC"/>
</dbReference>
<dbReference type="Gene3D" id="2.70.150.10">
    <property type="entry name" value="Calcium-transporting ATPase, cytoplasmic transduction domain A"/>
    <property type="match status" value="1"/>
</dbReference>
<dbReference type="EMBL" id="CP009498">
    <property type="protein sequence ID" value="AKL97521.1"/>
    <property type="molecule type" value="Genomic_DNA"/>
</dbReference>
<evidence type="ECO:0000256" key="5">
    <source>
        <dbReference type="ARBA" id="ARBA00022741"/>
    </source>
</evidence>
<reference evidence="14 15" key="1">
    <citation type="submission" date="2014-09" db="EMBL/GenBank/DDBJ databases">
        <title>Complete genome sequence of Endomicrobium proavitum.</title>
        <authorList>
            <person name="Zheng H."/>
        </authorList>
    </citation>
    <scope>NUCLEOTIDE SEQUENCE [LARGE SCALE GENOMIC DNA]</scope>
    <source>
        <strain evidence="14 15">Rsa215</strain>
    </source>
</reference>
<dbReference type="InterPro" id="IPR018303">
    <property type="entry name" value="ATPase_P-typ_P_site"/>
</dbReference>
<dbReference type="GO" id="GO:0016887">
    <property type="term" value="F:ATP hydrolysis activity"/>
    <property type="evidence" value="ECO:0007669"/>
    <property type="project" value="InterPro"/>
</dbReference>
<dbReference type="InterPro" id="IPR036412">
    <property type="entry name" value="HAD-like_sf"/>
</dbReference>
<dbReference type="NCBIfam" id="TIGR01494">
    <property type="entry name" value="ATPase_P-type"/>
    <property type="match status" value="1"/>
</dbReference>
<evidence type="ECO:0000256" key="11">
    <source>
        <dbReference type="ARBA" id="ARBA00047424"/>
    </source>
</evidence>
<feature type="transmembrane region" description="Helical" evidence="12">
    <location>
        <begin position="90"/>
        <end position="111"/>
    </location>
</feature>
<proteinExistence type="inferred from homology"/>
<evidence type="ECO:0000259" key="13">
    <source>
        <dbReference type="PROSITE" id="PS50846"/>
    </source>
</evidence>
<feature type="transmembrane region" description="Helical" evidence="12">
    <location>
        <begin position="191"/>
        <end position="210"/>
    </location>
</feature>
<dbReference type="SUPFAM" id="SSF56784">
    <property type="entry name" value="HAD-like"/>
    <property type="match status" value="1"/>
</dbReference>
<evidence type="ECO:0000256" key="2">
    <source>
        <dbReference type="ARBA" id="ARBA00006024"/>
    </source>
</evidence>